<evidence type="ECO:0000256" key="2">
    <source>
        <dbReference type="SAM" id="Phobius"/>
    </source>
</evidence>
<evidence type="ECO:0000313" key="4">
    <source>
        <dbReference type="Proteomes" id="UP001614394"/>
    </source>
</evidence>
<accession>A0ABW8CEU0</accession>
<feature type="transmembrane region" description="Helical" evidence="2">
    <location>
        <begin position="58"/>
        <end position="78"/>
    </location>
</feature>
<feature type="transmembrane region" description="Helical" evidence="2">
    <location>
        <begin position="122"/>
        <end position="143"/>
    </location>
</feature>
<dbReference type="EMBL" id="JBITYG010000010">
    <property type="protein sequence ID" value="MFI9104960.1"/>
    <property type="molecule type" value="Genomic_DNA"/>
</dbReference>
<keyword evidence="2" id="KW-1133">Transmembrane helix</keyword>
<feature type="region of interest" description="Disordered" evidence="1">
    <location>
        <begin position="308"/>
        <end position="327"/>
    </location>
</feature>
<dbReference type="InterPro" id="IPR021235">
    <property type="entry name" value="DUF2637"/>
</dbReference>
<evidence type="ECO:0000256" key="1">
    <source>
        <dbReference type="SAM" id="MobiDB-lite"/>
    </source>
</evidence>
<evidence type="ECO:0000313" key="3">
    <source>
        <dbReference type="EMBL" id="MFI9104960.1"/>
    </source>
</evidence>
<feature type="compositionally biased region" description="Basic residues" evidence="1">
    <location>
        <begin position="244"/>
        <end position="257"/>
    </location>
</feature>
<feature type="compositionally biased region" description="Pro residues" evidence="1">
    <location>
        <begin position="228"/>
        <end position="242"/>
    </location>
</feature>
<dbReference type="Proteomes" id="UP001614394">
    <property type="component" value="Unassembled WGS sequence"/>
</dbReference>
<feature type="transmembrane region" description="Helical" evidence="2">
    <location>
        <begin position="90"/>
        <end position="110"/>
    </location>
</feature>
<protein>
    <submittedName>
        <fullName evidence="3">DUF2637 domain-containing protein</fullName>
    </submittedName>
</protein>
<proteinExistence type="predicted"/>
<feature type="transmembrane region" description="Helical" evidence="2">
    <location>
        <begin position="21"/>
        <end position="38"/>
    </location>
</feature>
<dbReference type="Pfam" id="PF10935">
    <property type="entry name" value="DUF2637"/>
    <property type="match status" value="1"/>
</dbReference>
<comment type="caution">
    <text evidence="3">The sequence shown here is derived from an EMBL/GenBank/DDBJ whole genome shotgun (WGS) entry which is preliminary data.</text>
</comment>
<keyword evidence="2" id="KW-0472">Membrane</keyword>
<keyword evidence="4" id="KW-1185">Reference proteome</keyword>
<reference evidence="3 4" key="1">
    <citation type="submission" date="2024-10" db="EMBL/GenBank/DDBJ databases">
        <title>The Natural Products Discovery Center: Release of the First 8490 Sequenced Strains for Exploring Actinobacteria Biosynthetic Diversity.</title>
        <authorList>
            <person name="Kalkreuter E."/>
            <person name="Kautsar S.A."/>
            <person name="Yang D."/>
            <person name="Bader C.D."/>
            <person name="Teijaro C.N."/>
            <person name="Fluegel L."/>
            <person name="Davis C.M."/>
            <person name="Simpson J.R."/>
            <person name="Lauterbach L."/>
            <person name="Steele A.D."/>
            <person name="Gui C."/>
            <person name="Meng S."/>
            <person name="Li G."/>
            <person name="Viehrig K."/>
            <person name="Ye F."/>
            <person name="Su P."/>
            <person name="Kiefer A.F."/>
            <person name="Nichols A."/>
            <person name="Cepeda A.J."/>
            <person name="Yan W."/>
            <person name="Fan B."/>
            <person name="Jiang Y."/>
            <person name="Adhikari A."/>
            <person name="Zheng C.-J."/>
            <person name="Schuster L."/>
            <person name="Cowan T.M."/>
            <person name="Smanski M.J."/>
            <person name="Chevrette M.G."/>
            <person name="De Carvalho L.P.S."/>
            <person name="Shen B."/>
        </authorList>
    </citation>
    <scope>NUCLEOTIDE SEQUENCE [LARGE SCALE GENOMIC DNA]</scope>
    <source>
        <strain evidence="3 4">NPDC053399</strain>
    </source>
</reference>
<organism evidence="3 4">
    <name type="scientific">Streptomyces fildesensis</name>
    <dbReference type="NCBI Taxonomy" id="375757"/>
    <lineage>
        <taxon>Bacteria</taxon>
        <taxon>Bacillati</taxon>
        <taxon>Actinomycetota</taxon>
        <taxon>Actinomycetes</taxon>
        <taxon>Kitasatosporales</taxon>
        <taxon>Streptomycetaceae</taxon>
        <taxon>Streptomyces</taxon>
    </lineage>
</organism>
<feature type="region of interest" description="Disordered" evidence="1">
    <location>
        <begin position="228"/>
        <end position="262"/>
    </location>
</feature>
<dbReference type="RefSeq" id="WP_399655636.1">
    <property type="nucleotide sequence ID" value="NZ_JBITYG010000010.1"/>
</dbReference>
<name>A0ABW8CEU0_9ACTN</name>
<sequence length="327" mass="35569">MTTAPETVRPTVPPLTGSETWLLGVVAVLAAGVGGLGLASSFEAVSGAGARWGFASPWMLPLGIDVAIPVFTAAFLLLIRTDMPLGWVRFVPWALTAVTCWLNVAAGHSLSAKIAHGTMPLMWVVLSEVAAHVYASRIGAVTGRRMEKIRRSRWLLAPLSTFALWRRMTLWEITSYSEVLGRERERLLARAELRERHGRRWRSRTPRRERVLLKLGELVPAAGVLPPVVPPVPELPQAPAPKPAGKRSGKTRVKAPKASRTPAELLAEAREATVGWPDDAINAEAIRTTLHCSAANSRILRDTLLTERSDGRRLHPVDEDASAEAAA</sequence>
<gene>
    <name evidence="3" type="ORF">ACIGXA_31090</name>
</gene>
<keyword evidence="2" id="KW-0812">Transmembrane</keyword>
<feature type="compositionally biased region" description="Basic and acidic residues" evidence="1">
    <location>
        <begin position="308"/>
        <end position="318"/>
    </location>
</feature>